<dbReference type="EMBL" id="KE525006">
    <property type="protein sequence ID" value="KFB40291.1"/>
    <property type="molecule type" value="Genomic_DNA"/>
</dbReference>
<evidence type="ECO:0000313" key="2">
    <source>
        <dbReference type="EnsemblMetazoa" id="ASIC007776-PA"/>
    </source>
</evidence>
<dbReference type="AlphaFoldDB" id="A0A084VQP7"/>
<organism evidence="1">
    <name type="scientific">Anopheles sinensis</name>
    <name type="common">Mosquito</name>
    <dbReference type="NCBI Taxonomy" id="74873"/>
    <lineage>
        <taxon>Eukaryota</taxon>
        <taxon>Metazoa</taxon>
        <taxon>Ecdysozoa</taxon>
        <taxon>Arthropoda</taxon>
        <taxon>Hexapoda</taxon>
        <taxon>Insecta</taxon>
        <taxon>Pterygota</taxon>
        <taxon>Neoptera</taxon>
        <taxon>Endopterygota</taxon>
        <taxon>Diptera</taxon>
        <taxon>Nematocera</taxon>
        <taxon>Culicoidea</taxon>
        <taxon>Culicidae</taxon>
        <taxon>Anophelinae</taxon>
        <taxon>Anopheles</taxon>
    </lineage>
</organism>
<evidence type="ECO:0000313" key="1">
    <source>
        <dbReference type="EMBL" id="KFB40291.1"/>
    </source>
</evidence>
<evidence type="ECO:0000313" key="3">
    <source>
        <dbReference type="Proteomes" id="UP000030765"/>
    </source>
</evidence>
<proteinExistence type="predicted"/>
<protein>
    <submittedName>
        <fullName evidence="1 2">Phenylhydantoinase</fullName>
    </submittedName>
</protein>
<accession>A0A084VQP7</accession>
<dbReference type="EnsemblMetazoa" id="ASIC007776-RA">
    <property type="protein sequence ID" value="ASIC007776-PA"/>
    <property type="gene ID" value="ASIC007776"/>
</dbReference>
<dbReference type="VEuPathDB" id="VectorBase:ASIC007776"/>
<reference evidence="1 3" key="1">
    <citation type="journal article" date="2014" name="BMC Genomics">
        <title>Genome sequence of Anopheles sinensis provides insight into genetics basis of mosquito competence for malaria parasites.</title>
        <authorList>
            <person name="Zhou D."/>
            <person name="Zhang D."/>
            <person name="Ding G."/>
            <person name="Shi L."/>
            <person name="Hou Q."/>
            <person name="Ye Y."/>
            <person name="Xu Y."/>
            <person name="Zhou H."/>
            <person name="Xiong C."/>
            <person name="Li S."/>
            <person name="Yu J."/>
            <person name="Hong S."/>
            <person name="Yu X."/>
            <person name="Zou P."/>
            <person name="Chen C."/>
            <person name="Chang X."/>
            <person name="Wang W."/>
            <person name="Lv Y."/>
            <person name="Sun Y."/>
            <person name="Ma L."/>
            <person name="Shen B."/>
            <person name="Zhu C."/>
        </authorList>
    </citation>
    <scope>NUCLEOTIDE SEQUENCE [LARGE SCALE GENOMIC DNA]</scope>
</reference>
<keyword evidence="3" id="KW-1185">Reference proteome</keyword>
<dbReference type="EMBL" id="ATLV01015289">
    <property type="status" value="NOT_ANNOTATED_CDS"/>
    <property type="molecule type" value="Genomic_DNA"/>
</dbReference>
<name>A0A084VQP7_ANOSI</name>
<reference evidence="2" key="2">
    <citation type="submission" date="2020-05" db="UniProtKB">
        <authorList>
            <consortium name="EnsemblMetazoa"/>
        </authorList>
    </citation>
    <scope>IDENTIFICATION</scope>
</reference>
<dbReference type="Proteomes" id="UP000030765">
    <property type="component" value="Unassembled WGS sequence"/>
</dbReference>
<gene>
    <name evidence="1" type="ORF">ZHAS_00007776</name>
</gene>
<sequence length="265" mass="30649">MHRSPLPAGCPKPSKVWSQEPLRGLLPAYFPVFSQAPVPRCVGICDDDDYLKVYQQNPRQVHWIFQDCLRILTLVEVRFAQLPVPDSNLPHRETWWLVAVEIGYQPATFQTLIRKHRFFAIDTTYLMGKLQTRKRNKDDVARSLFRFPSTARFGAAFTKVPHFKWDLMEAVRHLWNRPEATIHVPPEKTCLVTAVGTGKAFNVSRKPYELLLWRVRCAYLLIMTAHYQGHLYAMRVETGSPGQRSANGVLVWMNIIILIFKAQAY</sequence>